<sequence>MTRFLGVDLAWAEGTATKPANESGLACIDETGRVLDAGWARGIDEVVHWVQSVAEPGSVLAVDAPLVVNNPTGMRDCEKETGSRYGRWKVSANASNQALPRLGGVTLRGRLEQLGWTYTDGLDPVAAPTSSFFECYPYTTLVGAAEFGYDAVRPRYKRMGSSLPIVERRAARAVVCDDLIERMWRLGTATPPLDLSTHEATDRLVTEPTPLADAAYKHREDLIDALLSAWTASLWHRHGVARSQVLGAADPLVVDGRRGTIIAPARPEQRRGADRERASALAATIGVSAPAASAPSPVR</sequence>
<protein>
    <recommendedName>
        <fullName evidence="3">DUF429 domain-containing protein</fullName>
    </recommendedName>
</protein>
<proteinExistence type="predicted"/>
<dbReference type="AlphaFoldDB" id="A0A1B1BLJ2"/>
<dbReference type="InterPro" id="IPR008306">
    <property type="entry name" value="UCP018008"/>
</dbReference>
<evidence type="ECO:0008006" key="3">
    <source>
        <dbReference type="Google" id="ProtNLM"/>
    </source>
</evidence>
<dbReference type="STRING" id="670052.PA27867_2424"/>
<evidence type="ECO:0000313" key="1">
    <source>
        <dbReference type="EMBL" id="ANP73374.1"/>
    </source>
</evidence>
<dbReference type="EMBL" id="CP016282">
    <property type="protein sequence ID" value="ANP73374.1"/>
    <property type="molecule type" value="Genomic_DNA"/>
</dbReference>
<dbReference type="Pfam" id="PF04250">
    <property type="entry name" value="DUF429"/>
    <property type="match status" value="1"/>
</dbReference>
<dbReference type="RefSeq" id="WP_084021089.1">
    <property type="nucleotide sequence ID" value="NZ_CP016282.1"/>
</dbReference>
<gene>
    <name evidence="1" type="ORF">PA27867_2424</name>
</gene>
<dbReference type="PIRSF" id="PIRSF018008">
    <property type="entry name" value="UCP018008"/>
    <property type="match status" value="1"/>
</dbReference>
<dbReference type="KEGG" id="cart:PA27867_2424"/>
<keyword evidence="2" id="KW-1185">Reference proteome</keyword>
<organism evidence="1 2">
    <name type="scientific">Cryobacterium arcticum</name>
    <dbReference type="NCBI Taxonomy" id="670052"/>
    <lineage>
        <taxon>Bacteria</taxon>
        <taxon>Bacillati</taxon>
        <taxon>Actinomycetota</taxon>
        <taxon>Actinomycetes</taxon>
        <taxon>Micrococcales</taxon>
        <taxon>Microbacteriaceae</taxon>
        <taxon>Cryobacterium</taxon>
    </lineage>
</organism>
<dbReference type="PATRIC" id="fig|670052.7.peg.2491"/>
<accession>A0A1B1BLJ2</accession>
<evidence type="ECO:0000313" key="2">
    <source>
        <dbReference type="Proteomes" id="UP000092582"/>
    </source>
</evidence>
<name>A0A1B1BLJ2_9MICO</name>
<reference evidence="1 2" key="1">
    <citation type="submission" date="2016-06" db="EMBL/GenBank/DDBJ databases">
        <title>Genome sequencing of Cryobacterium arcticum PAMC 27867.</title>
        <authorList>
            <person name="Lee J."/>
            <person name="Kim O.-S."/>
        </authorList>
    </citation>
    <scope>NUCLEOTIDE SEQUENCE [LARGE SCALE GENOMIC DNA]</scope>
    <source>
        <strain evidence="1 2">PAMC 27867</strain>
    </source>
</reference>
<dbReference type="OrthoDB" id="9801824at2"/>
<dbReference type="InterPro" id="IPR007362">
    <property type="entry name" value="DUF429"/>
</dbReference>
<dbReference type="Proteomes" id="UP000092582">
    <property type="component" value="Chromosome 1"/>
</dbReference>